<feature type="transmembrane region" description="Helical" evidence="6">
    <location>
        <begin position="92"/>
        <end position="109"/>
    </location>
</feature>
<keyword evidence="6" id="KW-1133">Transmembrane helix</keyword>
<feature type="domain" description="Cytochrome c-type biogenesis protein H TPR" evidence="8">
    <location>
        <begin position="116"/>
        <end position="272"/>
    </location>
</feature>
<evidence type="ECO:0000256" key="2">
    <source>
        <dbReference type="ARBA" id="ARBA00022737"/>
    </source>
</evidence>
<dbReference type="AlphaFoldDB" id="A0A2T3INE4"/>
<keyword evidence="3" id="KW-0201">Cytochrome c-type biogenesis</keyword>
<comment type="subcellular location">
    <subcellularLocation>
        <location evidence="1">Cell envelope</location>
    </subcellularLocation>
</comment>
<keyword evidence="2" id="KW-0677">Repeat</keyword>
<sequence>MTMFWVISALLVLVAMVIFVVPMYTGKEQDEVASRDELNKAFFKDRMDELKEESSEGLVENKDELVVELQQSLLDDVPANTEQAKTQVSTTMLIPGLILLVGVSFGMYMKVGSLDKVQAWNETVTRLPDLSQRLMDESNPLSDQEMDDLTLALRTRLHSNPDDATGWLLLGRIGMANRDAETAQDAMSRAYRLDPNNPEVMLSFGQTLMMIGDPAQSERARLLLRSVLRVDHTNIRALSLLAFDSFEGGNFQQAISYWRMMQQIIGVDDPRAEMLDRSIARAQSQLDRGKNTATSVSVTVDLDPSVELPEQGLVFVSVHSADGAPMPVAARRVPLSAFPFTLTLDDNDSMIPERPMTSLQDMIIKARIDTDGNVMTRNGDWYGQSDVISLGGSTNVLINTKYQ</sequence>
<keyword evidence="4 5" id="KW-0802">TPR repeat</keyword>
<name>A0A2T3INE4_9GAMM</name>
<dbReference type="OrthoDB" id="9776053at2"/>
<feature type="domain" description="Cytochrome c-type biogenesis protein H Ig-like" evidence="7">
    <location>
        <begin position="296"/>
        <end position="396"/>
    </location>
</feature>
<dbReference type="InterPro" id="IPR056413">
    <property type="entry name" value="TPR_CcmH_CycH"/>
</dbReference>
<evidence type="ECO:0000256" key="1">
    <source>
        <dbReference type="ARBA" id="ARBA00004196"/>
    </source>
</evidence>
<dbReference type="PANTHER" id="PTHR47870:SF1">
    <property type="entry name" value="CYTOCHROME C-TYPE BIOGENESIS PROTEIN CCMH"/>
    <property type="match status" value="1"/>
</dbReference>
<feature type="repeat" description="TPR" evidence="5">
    <location>
        <begin position="164"/>
        <end position="197"/>
    </location>
</feature>
<evidence type="ECO:0000256" key="3">
    <source>
        <dbReference type="ARBA" id="ARBA00022748"/>
    </source>
</evidence>
<dbReference type="InterPro" id="IPR011990">
    <property type="entry name" value="TPR-like_helical_dom_sf"/>
</dbReference>
<dbReference type="NCBIfam" id="TIGR03142">
    <property type="entry name" value="cytochro_ccmI"/>
    <property type="match status" value="1"/>
</dbReference>
<dbReference type="GO" id="GO:0017004">
    <property type="term" value="P:cytochrome complex assembly"/>
    <property type="evidence" value="ECO:0007669"/>
    <property type="project" value="UniProtKB-KW"/>
</dbReference>
<dbReference type="Gene3D" id="1.25.40.10">
    <property type="entry name" value="Tetratricopeptide repeat domain"/>
    <property type="match status" value="1"/>
</dbReference>
<proteinExistence type="predicted"/>
<dbReference type="GO" id="GO:0030313">
    <property type="term" value="C:cell envelope"/>
    <property type="evidence" value="ECO:0007669"/>
    <property type="project" value="UniProtKB-SubCell"/>
</dbReference>
<dbReference type="PROSITE" id="PS50005">
    <property type="entry name" value="TPR"/>
    <property type="match status" value="1"/>
</dbReference>
<evidence type="ECO:0000256" key="6">
    <source>
        <dbReference type="SAM" id="Phobius"/>
    </source>
</evidence>
<dbReference type="InterPro" id="IPR017560">
    <property type="entry name" value="Cyt_c_biogenesis_CcmI"/>
</dbReference>
<evidence type="ECO:0000313" key="10">
    <source>
        <dbReference type="Proteomes" id="UP000241222"/>
    </source>
</evidence>
<dbReference type="EMBL" id="PYMH01000018">
    <property type="protein sequence ID" value="PSU29860.1"/>
    <property type="molecule type" value="Genomic_DNA"/>
</dbReference>
<dbReference type="RefSeq" id="WP_107351420.1">
    <property type="nucleotide sequence ID" value="NZ_PYMH01000018.1"/>
</dbReference>
<keyword evidence="6" id="KW-0472">Membrane</keyword>
<evidence type="ECO:0000256" key="5">
    <source>
        <dbReference type="PROSITE-ProRule" id="PRU00339"/>
    </source>
</evidence>
<evidence type="ECO:0000256" key="4">
    <source>
        <dbReference type="ARBA" id="ARBA00022803"/>
    </source>
</evidence>
<dbReference type="PANTHER" id="PTHR47870">
    <property type="entry name" value="CYTOCHROME C-TYPE BIOGENESIS PROTEIN CCMH"/>
    <property type="match status" value="1"/>
</dbReference>
<keyword evidence="10" id="KW-1185">Reference proteome</keyword>
<dbReference type="InterPro" id="IPR051263">
    <property type="entry name" value="C-type_cytochrome_biogenesis"/>
</dbReference>
<dbReference type="Proteomes" id="UP000241222">
    <property type="component" value="Unassembled WGS sequence"/>
</dbReference>
<protein>
    <submittedName>
        <fullName evidence="9">C-type cytochrome biogenesis protein CcmI</fullName>
    </submittedName>
</protein>
<dbReference type="InterPro" id="IPR019734">
    <property type="entry name" value="TPR_rpt"/>
</dbReference>
<reference evidence="9 10" key="1">
    <citation type="submission" date="2018-03" db="EMBL/GenBank/DDBJ databases">
        <title>Whole genome sequencing of Histamine producing bacteria.</title>
        <authorList>
            <person name="Butler K."/>
        </authorList>
    </citation>
    <scope>NUCLEOTIDE SEQUENCE [LARGE SCALE GENOMIC DNA]</scope>
    <source>
        <strain evidence="9 10">JCM 13586</strain>
    </source>
</reference>
<dbReference type="SUPFAM" id="SSF48452">
    <property type="entry name" value="TPR-like"/>
    <property type="match status" value="1"/>
</dbReference>
<accession>A0A2T3INE4</accession>
<evidence type="ECO:0000259" key="8">
    <source>
        <dbReference type="Pfam" id="PF23914"/>
    </source>
</evidence>
<evidence type="ECO:0000259" key="7">
    <source>
        <dbReference type="Pfam" id="PF23892"/>
    </source>
</evidence>
<organism evidence="9 10">
    <name type="scientific">Photobacterium lutimaris</name>
    <dbReference type="NCBI Taxonomy" id="388278"/>
    <lineage>
        <taxon>Bacteria</taxon>
        <taxon>Pseudomonadati</taxon>
        <taxon>Pseudomonadota</taxon>
        <taxon>Gammaproteobacteria</taxon>
        <taxon>Vibrionales</taxon>
        <taxon>Vibrionaceae</taxon>
        <taxon>Photobacterium</taxon>
    </lineage>
</organism>
<keyword evidence="6" id="KW-0812">Transmembrane</keyword>
<feature type="transmembrane region" description="Helical" evidence="6">
    <location>
        <begin position="6"/>
        <end position="25"/>
    </location>
</feature>
<dbReference type="Pfam" id="PF23914">
    <property type="entry name" value="TPR_CcmH_CycH"/>
    <property type="match status" value="1"/>
</dbReference>
<evidence type="ECO:0000313" key="9">
    <source>
        <dbReference type="EMBL" id="PSU29860.1"/>
    </source>
</evidence>
<dbReference type="GO" id="GO:0005886">
    <property type="term" value="C:plasma membrane"/>
    <property type="evidence" value="ECO:0007669"/>
    <property type="project" value="TreeGrafter"/>
</dbReference>
<comment type="caution">
    <text evidence="9">The sequence shown here is derived from an EMBL/GenBank/DDBJ whole genome shotgun (WGS) entry which is preliminary data.</text>
</comment>
<gene>
    <name evidence="9" type="primary">ccmI</name>
    <name evidence="9" type="ORF">C9I99_24305</name>
</gene>
<dbReference type="InterPro" id="IPR056412">
    <property type="entry name" value="Ig_CycH"/>
</dbReference>
<dbReference type="Pfam" id="PF23892">
    <property type="entry name" value="Ig_CycH"/>
    <property type="match status" value="1"/>
</dbReference>